<proteinExistence type="predicted"/>
<name>A0A3M7R6H8_BRAPC</name>
<dbReference type="AlphaFoldDB" id="A0A3M7R6H8"/>
<comment type="caution">
    <text evidence="1">The sequence shown here is derived from an EMBL/GenBank/DDBJ whole genome shotgun (WGS) entry which is preliminary data.</text>
</comment>
<dbReference type="Proteomes" id="UP000276133">
    <property type="component" value="Unassembled WGS sequence"/>
</dbReference>
<gene>
    <name evidence="1" type="ORF">BpHYR1_020404</name>
</gene>
<evidence type="ECO:0000313" key="2">
    <source>
        <dbReference type="Proteomes" id="UP000276133"/>
    </source>
</evidence>
<sequence>MIDFSSGMSTFTSSGSRRRDMPKRLSATLNALFRLKAWLDLFSWEYWIKSGLCLWIRALKAKPSRHDVVKLRTASLAERASRRISNGSFGVPSCCVINWSVIMSWIWNLKIIVQMRPRVRDGLPSTMS</sequence>
<accession>A0A3M7R6H8</accession>
<protein>
    <submittedName>
        <fullName evidence="1">Uncharacterized protein</fullName>
    </submittedName>
</protein>
<reference evidence="1 2" key="1">
    <citation type="journal article" date="2018" name="Sci. Rep.">
        <title>Genomic signatures of local adaptation to the degree of environmental predictability in rotifers.</title>
        <authorList>
            <person name="Franch-Gras L."/>
            <person name="Hahn C."/>
            <person name="Garcia-Roger E.M."/>
            <person name="Carmona M.J."/>
            <person name="Serra M."/>
            <person name="Gomez A."/>
        </authorList>
    </citation>
    <scope>NUCLEOTIDE SEQUENCE [LARGE SCALE GENOMIC DNA]</scope>
    <source>
        <strain evidence="1">HYR1</strain>
    </source>
</reference>
<keyword evidence="2" id="KW-1185">Reference proteome</keyword>
<organism evidence="1 2">
    <name type="scientific">Brachionus plicatilis</name>
    <name type="common">Marine rotifer</name>
    <name type="synonym">Brachionus muelleri</name>
    <dbReference type="NCBI Taxonomy" id="10195"/>
    <lineage>
        <taxon>Eukaryota</taxon>
        <taxon>Metazoa</taxon>
        <taxon>Spiralia</taxon>
        <taxon>Gnathifera</taxon>
        <taxon>Rotifera</taxon>
        <taxon>Eurotatoria</taxon>
        <taxon>Monogononta</taxon>
        <taxon>Pseudotrocha</taxon>
        <taxon>Ploima</taxon>
        <taxon>Brachionidae</taxon>
        <taxon>Brachionus</taxon>
    </lineage>
</organism>
<evidence type="ECO:0000313" key="1">
    <source>
        <dbReference type="EMBL" id="RNA19167.1"/>
    </source>
</evidence>
<dbReference type="EMBL" id="REGN01004092">
    <property type="protein sequence ID" value="RNA19167.1"/>
    <property type="molecule type" value="Genomic_DNA"/>
</dbReference>